<dbReference type="RefSeq" id="WP_210655060.1">
    <property type="nucleotide sequence ID" value="NZ_JAGKQQ010000001.1"/>
</dbReference>
<feature type="coiled-coil region" evidence="1">
    <location>
        <begin position="85"/>
        <end position="157"/>
    </location>
</feature>
<evidence type="ECO:0000313" key="2">
    <source>
        <dbReference type="EMBL" id="MBP3956698.1"/>
    </source>
</evidence>
<accession>A0ABS5BUX5</accession>
<organism evidence="2 3">
    <name type="scientific">Gemmata palustris</name>
    <dbReference type="NCBI Taxonomy" id="2822762"/>
    <lineage>
        <taxon>Bacteria</taxon>
        <taxon>Pseudomonadati</taxon>
        <taxon>Planctomycetota</taxon>
        <taxon>Planctomycetia</taxon>
        <taxon>Gemmatales</taxon>
        <taxon>Gemmataceae</taxon>
        <taxon>Gemmata</taxon>
    </lineage>
</organism>
<protein>
    <submittedName>
        <fullName evidence="2">Uncharacterized protein</fullName>
    </submittedName>
</protein>
<sequence length="433" mass="46669">MANSAADVRAGGAFYELYGKDKLTPMLETVKKNAESLGGFMKNAGKKAGAGFDAVFGGLKGKAAELALEFVKFQIRAVGELTTDVDKLRKEYEKTGRAIEQVNQATERNMKKRGELIEAEIDPKKKALAIEKEIAKIEKERAAAQVLKDQFEDQKDRLAVAGKKGTLKERWEAANIQGHGGIFGGPGLEGMINDVQQQIDAQNAIRDKAFAQLQELSEQRGRLLNPDNDPEKMKAVAELTRELKKQADTFGQTAEQIKLAEMELDNFSKKQIAAIAAAQQQFKLQMTLGGAAAELATSVGGTAKDLTDEVKETTKALREQAETFGLTAEQATLYKLKLKGVREEALAGARVEVGRIELLNKLAGAADAIANGVASAERLTLASPGTFDAGNAAQRFGSDTLAKKTIKAAEETAKNTNAMVKGLVELAKGLRFK</sequence>
<comment type="caution">
    <text evidence="2">The sequence shown here is derived from an EMBL/GenBank/DDBJ whole genome shotgun (WGS) entry which is preliminary data.</text>
</comment>
<gene>
    <name evidence="2" type="ORF">J8F10_15595</name>
</gene>
<proteinExistence type="predicted"/>
<dbReference type="Proteomes" id="UP000676565">
    <property type="component" value="Unassembled WGS sequence"/>
</dbReference>
<keyword evidence="3" id="KW-1185">Reference proteome</keyword>
<evidence type="ECO:0000256" key="1">
    <source>
        <dbReference type="SAM" id="Coils"/>
    </source>
</evidence>
<keyword evidence="1" id="KW-0175">Coiled coil</keyword>
<name>A0ABS5BUX5_9BACT</name>
<dbReference type="EMBL" id="JAGKQQ010000001">
    <property type="protein sequence ID" value="MBP3956698.1"/>
    <property type="molecule type" value="Genomic_DNA"/>
</dbReference>
<reference evidence="2 3" key="1">
    <citation type="submission" date="2021-04" db="EMBL/GenBank/DDBJ databases">
        <authorList>
            <person name="Ivanova A."/>
        </authorList>
    </citation>
    <scope>NUCLEOTIDE SEQUENCE [LARGE SCALE GENOMIC DNA]</scope>
    <source>
        <strain evidence="2 3">G18</strain>
    </source>
</reference>
<evidence type="ECO:0000313" key="3">
    <source>
        <dbReference type="Proteomes" id="UP000676565"/>
    </source>
</evidence>